<dbReference type="PANTHER" id="PTHR24220:SF376">
    <property type="entry name" value="ABC TRANSPORTER"/>
    <property type="match status" value="1"/>
</dbReference>
<keyword evidence="3" id="KW-0547">Nucleotide-binding</keyword>
<evidence type="ECO:0000256" key="4">
    <source>
        <dbReference type="ARBA" id="ARBA00022840"/>
    </source>
</evidence>
<organism evidence="7">
    <name type="scientific">Boseongicola sp. SB0664_bin_43</name>
    <dbReference type="NCBI Taxonomy" id="2604844"/>
    <lineage>
        <taxon>Bacteria</taxon>
        <taxon>Pseudomonadati</taxon>
        <taxon>Pseudomonadota</taxon>
        <taxon>Alphaproteobacteria</taxon>
        <taxon>Rhodobacterales</taxon>
        <taxon>Paracoccaceae</taxon>
        <taxon>Boseongicola</taxon>
    </lineage>
</organism>
<keyword evidence="4 7" id="KW-0067">ATP-binding</keyword>
<proteinExistence type="inferred from homology"/>
<comment type="similarity">
    <text evidence="5">Belongs to the ABC transporter superfamily. Macrolide exporter (TC 3.A.1.122) family.</text>
</comment>
<dbReference type="InterPro" id="IPR017911">
    <property type="entry name" value="MacB-like_ATP-bd"/>
</dbReference>
<dbReference type="CDD" id="cd03255">
    <property type="entry name" value="ABC_MJ0796_LolCDE_FtsE"/>
    <property type="match status" value="1"/>
</dbReference>
<dbReference type="SUPFAM" id="SSF52540">
    <property type="entry name" value="P-loop containing nucleoside triphosphate hydrolases"/>
    <property type="match status" value="1"/>
</dbReference>
<dbReference type="SMART" id="SM00382">
    <property type="entry name" value="AAA"/>
    <property type="match status" value="1"/>
</dbReference>
<sequence>MDPIVACRGLSKTFGKGELAVHALRDVDLDILPGDIATLAGPSGSGKTTLLNMIGALDKPTSGEVSVDGQPLGGLSRSQLSELRLSKIGFVFQSYNLIPVLSARENIEFVLQLQGVSAAERHDRAMEAIKEVGLSGMEDRRPGKMSGGQQQRVAVARALVSRPTIVLADEPTANLDSRNALELVDLMGNLNREHGTTFLIGTHDARVMEHSMRHIEMVDGRIDARGST</sequence>
<dbReference type="InterPro" id="IPR003593">
    <property type="entry name" value="AAA+_ATPase"/>
</dbReference>
<dbReference type="GO" id="GO:0022857">
    <property type="term" value="F:transmembrane transporter activity"/>
    <property type="evidence" value="ECO:0007669"/>
    <property type="project" value="TreeGrafter"/>
</dbReference>
<dbReference type="InterPro" id="IPR003439">
    <property type="entry name" value="ABC_transporter-like_ATP-bd"/>
</dbReference>
<dbReference type="Pfam" id="PF00005">
    <property type="entry name" value="ABC_tran"/>
    <property type="match status" value="1"/>
</dbReference>
<evidence type="ECO:0000256" key="3">
    <source>
        <dbReference type="ARBA" id="ARBA00022741"/>
    </source>
</evidence>
<dbReference type="GO" id="GO:0098796">
    <property type="term" value="C:membrane protein complex"/>
    <property type="evidence" value="ECO:0007669"/>
    <property type="project" value="UniProtKB-ARBA"/>
</dbReference>
<dbReference type="PANTHER" id="PTHR24220">
    <property type="entry name" value="IMPORT ATP-BINDING PROTEIN"/>
    <property type="match status" value="1"/>
</dbReference>
<evidence type="ECO:0000256" key="2">
    <source>
        <dbReference type="ARBA" id="ARBA00022519"/>
    </source>
</evidence>
<gene>
    <name evidence="7" type="ORF">F4Y60_10700</name>
</gene>
<evidence type="ECO:0000259" key="6">
    <source>
        <dbReference type="PROSITE" id="PS50893"/>
    </source>
</evidence>
<comment type="caution">
    <text evidence="7">The sequence shown here is derived from an EMBL/GenBank/DDBJ whole genome shotgun (WGS) entry which is preliminary data.</text>
</comment>
<evidence type="ECO:0000256" key="1">
    <source>
        <dbReference type="ARBA" id="ARBA00022448"/>
    </source>
</evidence>
<accession>A0A6B0Y3A0</accession>
<keyword evidence="1" id="KW-0813">Transport</keyword>
<evidence type="ECO:0000313" key="7">
    <source>
        <dbReference type="EMBL" id="MXY34532.1"/>
    </source>
</evidence>
<dbReference type="GO" id="GO:0005886">
    <property type="term" value="C:plasma membrane"/>
    <property type="evidence" value="ECO:0007669"/>
    <property type="project" value="TreeGrafter"/>
</dbReference>
<keyword evidence="2" id="KW-1003">Cell membrane</keyword>
<keyword evidence="2" id="KW-0997">Cell inner membrane</keyword>
<dbReference type="InterPro" id="IPR017871">
    <property type="entry name" value="ABC_transporter-like_CS"/>
</dbReference>
<dbReference type="PROSITE" id="PS50893">
    <property type="entry name" value="ABC_TRANSPORTER_2"/>
    <property type="match status" value="1"/>
</dbReference>
<evidence type="ECO:0000256" key="5">
    <source>
        <dbReference type="ARBA" id="ARBA00038388"/>
    </source>
</evidence>
<dbReference type="GO" id="GO:0005524">
    <property type="term" value="F:ATP binding"/>
    <property type="evidence" value="ECO:0007669"/>
    <property type="project" value="UniProtKB-KW"/>
</dbReference>
<dbReference type="AlphaFoldDB" id="A0A6B0Y3A0"/>
<dbReference type="GO" id="GO:0016887">
    <property type="term" value="F:ATP hydrolysis activity"/>
    <property type="evidence" value="ECO:0007669"/>
    <property type="project" value="InterPro"/>
</dbReference>
<dbReference type="FunFam" id="3.40.50.300:FF:000032">
    <property type="entry name" value="Export ABC transporter ATP-binding protein"/>
    <property type="match status" value="1"/>
</dbReference>
<keyword evidence="2" id="KW-0472">Membrane</keyword>
<dbReference type="InterPro" id="IPR015854">
    <property type="entry name" value="ABC_transpr_LolD-like"/>
</dbReference>
<dbReference type="EMBL" id="VXRY01000434">
    <property type="protein sequence ID" value="MXY34532.1"/>
    <property type="molecule type" value="Genomic_DNA"/>
</dbReference>
<dbReference type="Gene3D" id="3.40.50.300">
    <property type="entry name" value="P-loop containing nucleotide triphosphate hydrolases"/>
    <property type="match status" value="1"/>
</dbReference>
<reference evidence="7" key="1">
    <citation type="submission" date="2019-09" db="EMBL/GenBank/DDBJ databases">
        <title>Characterisation of the sponge microbiome using genome-centric metagenomics.</title>
        <authorList>
            <person name="Engelberts J.P."/>
            <person name="Robbins S.J."/>
            <person name="De Goeij J.M."/>
            <person name="Aranda M."/>
            <person name="Bell S.C."/>
            <person name="Webster N.S."/>
        </authorList>
    </citation>
    <scope>NUCLEOTIDE SEQUENCE</scope>
    <source>
        <strain evidence="7">SB0664_bin_43</strain>
    </source>
</reference>
<name>A0A6B0Y3A0_9RHOB</name>
<feature type="domain" description="ABC transporter" evidence="6">
    <location>
        <begin position="5"/>
        <end position="228"/>
    </location>
</feature>
<dbReference type="InterPro" id="IPR027417">
    <property type="entry name" value="P-loop_NTPase"/>
</dbReference>
<protein>
    <submittedName>
        <fullName evidence="7">ABC transporter ATP-binding protein</fullName>
    </submittedName>
</protein>
<dbReference type="PROSITE" id="PS00211">
    <property type="entry name" value="ABC_TRANSPORTER_1"/>
    <property type="match status" value="1"/>
</dbReference>